<dbReference type="InterPro" id="IPR014722">
    <property type="entry name" value="Rib_uL2_dom2"/>
</dbReference>
<dbReference type="AlphaFoldDB" id="A0A223AU35"/>
<dbReference type="InterPro" id="IPR006645">
    <property type="entry name" value="NGN-like_dom"/>
</dbReference>
<dbReference type="PANTHER" id="PTHR30265">
    <property type="entry name" value="RHO-INTERACTING TRANSCRIPTION TERMINATION FACTOR NUSG"/>
    <property type="match status" value="1"/>
</dbReference>
<dbReference type="CDD" id="cd06091">
    <property type="entry name" value="KOW_NusG"/>
    <property type="match status" value="1"/>
</dbReference>
<evidence type="ECO:0000313" key="11">
    <source>
        <dbReference type="Proteomes" id="UP000214689"/>
    </source>
</evidence>
<evidence type="ECO:0000256" key="1">
    <source>
        <dbReference type="ARBA" id="ARBA00022472"/>
    </source>
</evidence>
<dbReference type="FunFam" id="3.30.70.940:FF:000002">
    <property type="entry name" value="Transcription termination/antitermination protein NusG"/>
    <property type="match status" value="1"/>
</dbReference>
<dbReference type="Gene3D" id="3.30.70.940">
    <property type="entry name" value="NusG, N-terminal domain"/>
    <property type="match status" value="1"/>
</dbReference>
<dbReference type="InterPro" id="IPR036735">
    <property type="entry name" value="NGN_dom_sf"/>
</dbReference>
<dbReference type="InterPro" id="IPR008991">
    <property type="entry name" value="Translation_prot_SH3-like_sf"/>
</dbReference>
<dbReference type="CDD" id="cd09891">
    <property type="entry name" value="NGN_Bact_1"/>
    <property type="match status" value="1"/>
</dbReference>
<dbReference type="InterPro" id="IPR043425">
    <property type="entry name" value="NusG-like"/>
</dbReference>
<accession>A0A223AU35</accession>
<sequence length="183" mass="20652">MSPLEGEGLRGDGTAKWYVIHTYSGYENKVKTNIEKMVEYRGMQDLILEVTIPTEDRVEIKNGQRKVKTRKLYPGYVVIKMIVNNETWYLVRNTEGVTGFVGHGSDPIPLTKEEVVRMGVEKMRIDLDVETGDTIRIIGGPFEGQMGIVEDISPDKQIVKAKVSMFGRDTPVELEFSQVGKLN</sequence>
<dbReference type="Pfam" id="PF02357">
    <property type="entry name" value="NusG"/>
    <property type="match status" value="1"/>
</dbReference>
<dbReference type="GO" id="GO:0006354">
    <property type="term" value="P:DNA-templated transcription elongation"/>
    <property type="evidence" value="ECO:0007669"/>
    <property type="project" value="UniProtKB-UniRule"/>
</dbReference>
<evidence type="ECO:0000259" key="8">
    <source>
        <dbReference type="SMART" id="SM00738"/>
    </source>
</evidence>
<dbReference type="PRINTS" id="PR00338">
    <property type="entry name" value="NUSGTNSCPFCT"/>
</dbReference>
<organism evidence="10 11">
    <name type="scientific">Mogibacterium pumilum</name>
    <dbReference type="NCBI Taxonomy" id="86332"/>
    <lineage>
        <taxon>Bacteria</taxon>
        <taxon>Bacillati</taxon>
        <taxon>Bacillota</taxon>
        <taxon>Clostridia</taxon>
        <taxon>Peptostreptococcales</taxon>
        <taxon>Anaerovoracaceae</taxon>
        <taxon>Mogibacterium</taxon>
    </lineage>
</organism>
<comment type="similarity">
    <text evidence="5 7">Belongs to the NusG family.</text>
</comment>
<dbReference type="SUPFAM" id="SSF82679">
    <property type="entry name" value="N-utilization substance G protein NusG, N-terminal domain"/>
    <property type="match status" value="1"/>
</dbReference>
<dbReference type="GO" id="GO:0032784">
    <property type="term" value="P:regulation of DNA-templated transcription elongation"/>
    <property type="evidence" value="ECO:0007669"/>
    <property type="project" value="InterPro"/>
</dbReference>
<evidence type="ECO:0000256" key="5">
    <source>
        <dbReference type="HAMAP-Rule" id="MF_00948"/>
    </source>
</evidence>
<comment type="function">
    <text evidence="5 7">Participates in transcription elongation, termination and antitermination.</text>
</comment>
<dbReference type="Gene3D" id="2.30.30.30">
    <property type="match status" value="1"/>
</dbReference>
<evidence type="ECO:0000313" key="10">
    <source>
        <dbReference type="EMBL" id="ASS38513.1"/>
    </source>
</evidence>
<dbReference type="InterPro" id="IPR001062">
    <property type="entry name" value="Transcrpt_antiterm_NusG"/>
</dbReference>
<evidence type="ECO:0000256" key="4">
    <source>
        <dbReference type="ARBA" id="ARBA00023163"/>
    </source>
</evidence>
<dbReference type="GO" id="GO:0005829">
    <property type="term" value="C:cytosol"/>
    <property type="evidence" value="ECO:0007669"/>
    <property type="project" value="TreeGrafter"/>
</dbReference>
<dbReference type="SUPFAM" id="SSF50104">
    <property type="entry name" value="Translation proteins SH3-like domain"/>
    <property type="match status" value="1"/>
</dbReference>
<keyword evidence="4 5" id="KW-0804">Transcription</keyword>
<evidence type="ECO:0000256" key="2">
    <source>
        <dbReference type="ARBA" id="ARBA00022814"/>
    </source>
</evidence>
<dbReference type="SMART" id="SM00739">
    <property type="entry name" value="KOW"/>
    <property type="match status" value="1"/>
</dbReference>
<proteinExistence type="inferred from homology"/>
<gene>
    <name evidence="5" type="primary">nusG</name>
    <name evidence="10" type="ORF">AXF17_03520</name>
</gene>
<name>A0A223AU35_9FIRM</name>
<dbReference type="InterPro" id="IPR005824">
    <property type="entry name" value="KOW"/>
</dbReference>
<keyword evidence="3 5" id="KW-0805">Transcription regulation</keyword>
<keyword evidence="2 5" id="KW-0889">Transcription antitermination</keyword>
<evidence type="ECO:0000256" key="7">
    <source>
        <dbReference type="RuleBase" id="RU000538"/>
    </source>
</evidence>
<dbReference type="NCBIfam" id="TIGR00922">
    <property type="entry name" value="nusG"/>
    <property type="match status" value="1"/>
</dbReference>
<keyword evidence="11" id="KW-1185">Reference proteome</keyword>
<dbReference type="Pfam" id="PF00467">
    <property type="entry name" value="KOW"/>
    <property type="match status" value="1"/>
</dbReference>
<dbReference type="PANTHER" id="PTHR30265:SF2">
    <property type="entry name" value="TRANSCRIPTION TERMINATION_ANTITERMINATION PROTEIN NUSG"/>
    <property type="match status" value="1"/>
</dbReference>
<evidence type="ECO:0000259" key="9">
    <source>
        <dbReference type="SMART" id="SM00739"/>
    </source>
</evidence>
<evidence type="ECO:0000256" key="3">
    <source>
        <dbReference type="ARBA" id="ARBA00023015"/>
    </source>
</evidence>
<dbReference type="GO" id="GO:0031564">
    <property type="term" value="P:transcription antitermination"/>
    <property type="evidence" value="ECO:0007669"/>
    <property type="project" value="UniProtKB-UniRule"/>
</dbReference>
<dbReference type="HAMAP" id="MF_00948">
    <property type="entry name" value="NusG"/>
    <property type="match status" value="1"/>
</dbReference>
<feature type="domain" description="NusG-like N-terminal" evidence="8">
    <location>
        <begin position="14"/>
        <end position="122"/>
    </location>
</feature>
<protein>
    <recommendedName>
        <fullName evidence="5 6">Transcription termination/antitermination protein NusG</fullName>
    </recommendedName>
</protein>
<dbReference type="SMART" id="SM00738">
    <property type="entry name" value="NGN"/>
    <property type="match status" value="1"/>
</dbReference>
<dbReference type="GO" id="GO:0006353">
    <property type="term" value="P:DNA-templated transcription termination"/>
    <property type="evidence" value="ECO:0007669"/>
    <property type="project" value="UniProtKB-UniRule"/>
</dbReference>
<dbReference type="InterPro" id="IPR015869">
    <property type="entry name" value="Transcrpt_antiterm_NusG_bac_CS"/>
</dbReference>
<feature type="domain" description="KOW" evidence="9">
    <location>
        <begin position="128"/>
        <end position="155"/>
    </location>
</feature>
<dbReference type="Proteomes" id="UP000214689">
    <property type="component" value="Chromosome"/>
</dbReference>
<dbReference type="EMBL" id="CP016199">
    <property type="protein sequence ID" value="ASS38513.1"/>
    <property type="molecule type" value="Genomic_DNA"/>
</dbReference>
<evidence type="ECO:0000256" key="6">
    <source>
        <dbReference type="NCBIfam" id="TIGR00922"/>
    </source>
</evidence>
<dbReference type="InterPro" id="IPR047050">
    <property type="entry name" value="NGN"/>
</dbReference>
<dbReference type="PROSITE" id="PS01014">
    <property type="entry name" value="NUSG"/>
    <property type="match status" value="1"/>
</dbReference>
<reference evidence="11" key="1">
    <citation type="submission" date="2016-05" db="EMBL/GenBank/DDBJ databases">
        <authorList>
            <person name="Holder M.E."/>
            <person name="Ajami N.J."/>
            <person name="Petrosino J.F."/>
        </authorList>
    </citation>
    <scope>NUCLEOTIDE SEQUENCE [LARGE SCALE GENOMIC DNA]</scope>
    <source>
        <strain evidence="11">ATCC 700696</strain>
    </source>
</reference>
<keyword evidence="1 5" id="KW-0806">Transcription termination</keyword>